<protein>
    <submittedName>
        <fullName evidence="2">Uncharacterized protein</fullName>
    </submittedName>
</protein>
<evidence type="ECO:0000313" key="3">
    <source>
        <dbReference type="Proteomes" id="UP000257109"/>
    </source>
</evidence>
<dbReference type="Proteomes" id="UP000257109">
    <property type="component" value="Unassembled WGS sequence"/>
</dbReference>
<dbReference type="EMBL" id="QJKJ01006848">
    <property type="protein sequence ID" value="RDX85207.1"/>
    <property type="molecule type" value="Genomic_DNA"/>
</dbReference>
<dbReference type="AlphaFoldDB" id="A0A371G3Y2"/>
<accession>A0A371G3Y2</accession>
<gene>
    <name evidence="2" type="ORF">CR513_33644</name>
</gene>
<comment type="caution">
    <text evidence="2">The sequence shown here is derived from an EMBL/GenBank/DDBJ whole genome shotgun (WGS) entry which is preliminary data.</text>
</comment>
<evidence type="ECO:0000313" key="2">
    <source>
        <dbReference type="EMBL" id="RDX85207.1"/>
    </source>
</evidence>
<sequence>MYSSPNSMLMESPSSAESDGISHAKAPPSLLKQDPHQSQQGNVPCQPLPTRGAANPRRRCHDQARDPISINFGIAKANKLDQKARVAPLGEIKLAFIPLLKTIKRLSMKSLRPRVEEQRKESKIAGELLRELQPEVTEGPTTSESINQLSGYQEKSNYAKTCTSHLQHGPHPRGWTLNGKSDSAAHFLHMAMKIGYRIRKLRPIHTRTPNLVSLRQRGSHLKGQWCKTFEGKYGNLLGLLKIKMQPEALSALT</sequence>
<organism evidence="2 3">
    <name type="scientific">Mucuna pruriens</name>
    <name type="common">Velvet bean</name>
    <name type="synonym">Dolichos pruriens</name>
    <dbReference type="NCBI Taxonomy" id="157652"/>
    <lineage>
        <taxon>Eukaryota</taxon>
        <taxon>Viridiplantae</taxon>
        <taxon>Streptophyta</taxon>
        <taxon>Embryophyta</taxon>
        <taxon>Tracheophyta</taxon>
        <taxon>Spermatophyta</taxon>
        <taxon>Magnoliopsida</taxon>
        <taxon>eudicotyledons</taxon>
        <taxon>Gunneridae</taxon>
        <taxon>Pentapetalae</taxon>
        <taxon>rosids</taxon>
        <taxon>fabids</taxon>
        <taxon>Fabales</taxon>
        <taxon>Fabaceae</taxon>
        <taxon>Papilionoideae</taxon>
        <taxon>50 kb inversion clade</taxon>
        <taxon>NPAAA clade</taxon>
        <taxon>indigoferoid/millettioid clade</taxon>
        <taxon>Phaseoleae</taxon>
        <taxon>Mucuna</taxon>
    </lineage>
</organism>
<name>A0A371G3Y2_MUCPR</name>
<reference evidence="2" key="1">
    <citation type="submission" date="2018-05" db="EMBL/GenBank/DDBJ databases">
        <title>Draft genome of Mucuna pruriens seed.</title>
        <authorList>
            <person name="Nnadi N.E."/>
            <person name="Vos R."/>
            <person name="Hasami M.H."/>
            <person name="Devisetty U.K."/>
            <person name="Aguiy J.C."/>
        </authorList>
    </citation>
    <scope>NUCLEOTIDE SEQUENCE [LARGE SCALE GENOMIC DNA]</scope>
    <source>
        <strain evidence="2">JCA_2017</strain>
    </source>
</reference>
<feature type="non-terminal residue" evidence="2">
    <location>
        <position position="1"/>
    </location>
</feature>
<keyword evidence="3" id="KW-1185">Reference proteome</keyword>
<evidence type="ECO:0000256" key="1">
    <source>
        <dbReference type="SAM" id="MobiDB-lite"/>
    </source>
</evidence>
<feature type="compositionally biased region" description="Polar residues" evidence="1">
    <location>
        <begin position="1"/>
        <end position="17"/>
    </location>
</feature>
<feature type="region of interest" description="Disordered" evidence="1">
    <location>
        <begin position="1"/>
        <end position="60"/>
    </location>
</feature>
<proteinExistence type="predicted"/>